<evidence type="ECO:0000313" key="1">
    <source>
        <dbReference type="EMBL" id="TEA15776.1"/>
    </source>
</evidence>
<proteinExistence type="predicted"/>
<organism evidence="1 2">
    <name type="scientific">Colletotrichum sidae</name>
    <dbReference type="NCBI Taxonomy" id="1347389"/>
    <lineage>
        <taxon>Eukaryota</taxon>
        <taxon>Fungi</taxon>
        <taxon>Dikarya</taxon>
        <taxon>Ascomycota</taxon>
        <taxon>Pezizomycotina</taxon>
        <taxon>Sordariomycetes</taxon>
        <taxon>Hypocreomycetidae</taxon>
        <taxon>Glomerellales</taxon>
        <taxon>Glomerellaceae</taxon>
        <taxon>Colletotrichum</taxon>
        <taxon>Colletotrichum orbiculare species complex</taxon>
    </lineage>
</organism>
<keyword evidence="2" id="KW-1185">Reference proteome</keyword>
<sequence>MVNAAIADGTGVVGRTLIEVMASQTKHQAIILTCRAPDVDEKPLGPTYKVDYANIASLTAFLGERNVQTVISILCIAATSLTTSRLNPIVAADRSSATSIEWAAVINGMFLEYFTPPALEVPPSAQHTCARRGAGPLDVAC</sequence>
<reference evidence="1 2" key="1">
    <citation type="submission" date="2018-11" db="EMBL/GenBank/DDBJ databases">
        <title>Genome sequence and assembly of Colletotrichum sidae.</title>
        <authorList>
            <person name="Gan P."/>
            <person name="Shirasu K."/>
        </authorList>
    </citation>
    <scope>NUCLEOTIDE SEQUENCE [LARGE SCALE GENOMIC DNA]</scope>
    <source>
        <strain evidence="1 2">CBS 518.97</strain>
    </source>
</reference>
<evidence type="ECO:0000313" key="2">
    <source>
        <dbReference type="Proteomes" id="UP000295604"/>
    </source>
</evidence>
<dbReference type="Proteomes" id="UP000295604">
    <property type="component" value="Unassembled WGS sequence"/>
</dbReference>
<dbReference type="EMBL" id="QAPF01000126">
    <property type="protein sequence ID" value="TEA15776.1"/>
    <property type="molecule type" value="Genomic_DNA"/>
</dbReference>
<dbReference type="Gene3D" id="3.40.50.720">
    <property type="entry name" value="NAD(P)-binding Rossmann-like Domain"/>
    <property type="match status" value="1"/>
</dbReference>
<comment type="caution">
    <text evidence="1">The sequence shown here is derived from an EMBL/GenBank/DDBJ whole genome shotgun (WGS) entry which is preliminary data.</text>
</comment>
<gene>
    <name evidence="1" type="primary">BOA1-2</name>
    <name evidence="1" type="ORF">C8034_v002325</name>
</gene>
<accession>A0A4R8TCV6</accession>
<dbReference type="AlphaFoldDB" id="A0A4R8TCV6"/>
<name>A0A4R8TCV6_9PEZI</name>
<protein>
    <submittedName>
        <fullName evidence="1">Oxidoreductase BOA1</fullName>
    </submittedName>
</protein>